<dbReference type="EMBL" id="AZHD01000013">
    <property type="protein sequence ID" value="OAA58090.1"/>
    <property type="molecule type" value="Genomic_DNA"/>
</dbReference>
<feature type="region of interest" description="Disordered" evidence="1">
    <location>
        <begin position="1"/>
        <end position="37"/>
    </location>
</feature>
<evidence type="ECO:0000313" key="3">
    <source>
        <dbReference type="Proteomes" id="UP000076874"/>
    </source>
</evidence>
<gene>
    <name evidence="2" type="ORF">SPI_06975</name>
</gene>
<keyword evidence="3" id="KW-1185">Reference proteome</keyword>
<accession>A0A167QY63</accession>
<organism evidence="2 3">
    <name type="scientific">Niveomyces insectorum RCEF 264</name>
    <dbReference type="NCBI Taxonomy" id="1081102"/>
    <lineage>
        <taxon>Eukaryota</taxon>
        <taxon>Fungi</taxon>
        <taxon>Dikarya</taxon>
        <taxon>Ascomycota</taxon>
        <taxon>Pezizomycotina</taxon>
        <taxon>Sordariomycetes</taxon>
        <taxon>Hypocreomycetidae</taxon>
        <taxon>Hypocreales</taxon>
        <taxon>Cordycipitaceae</taxon>
        <taxon>Niveomyces</taxon>
    </lineage>
</organism>
<evidence type="ECO:0000256" key="1">
    <source>
        <dbReference type="SAM" id="MobiDB-lite"/>
    </source>
</evidence>
<protein>
    <submittedName>
        <fullName evidence="2">Uncharacterized protein</fullName>
    </submittedName>
</protein>
<name>A0A167QY63_9HYPO</name>
<feature type="compositionally biased region" description="Low complexity" evidence="1">
    <location>
        <begin position="28"/>
        <end position="37"/>
    </location>
</feature>
<dbReference type="AlphaFoldDB" id="A0A167QY63"/>
<evidence type="ECO:0000313" key="2">
    <source>
        <dbReference type="EMBL" id="OAA58090.1"/>
    </source>
</evidence>
<proteinExistence type="predicted"/>
<sequence>MAFGHMDRQAVLAKRQNQHHYHQQQDGTPTPTSATTSTTLTALTTPTLTHAVAHTDKAAAAAGLLGVGGLANPHRPQSVGVAF</sequence>
<dbReference type="Proteomes" id="UP000076874">
    <property type="component" value="Unassembled WGS sequence"/>
</dbReference>
<comment type="caution">
    <text evidence="2">The sequence shown here is derived from an EMBL/GenBank/DDBJ whole genome shotgun (WGS) entry which is preliminary data.</text>
</comment>
<reference evidence="2 3" key="1">
    <citation type="journal article" date="2016" name="Genome Biol. Evol.">
        <title>Divergent and convergent evolution of fungal pathogenicity.</title>
        <authorList>
            <person name="Shang Y."/>
            <person name="Xiao G."/>
            <person name="Zheng P."/>
            <person name="Cen K."/>
            <person name="Zhan S."/>
            <person name="Wang C."/>
        </authorList>
    </citation>
    <scope>NUCLEOTIDE SEQUENCE [LARGE SCALE GENOMIC DNA]</scope>
    <source>
        <strain evidence="2 3">RCEF 264</strain>
    </source>
</reference>